<reference evidence="2 3" key="1">
    <citation type="submission" date="2019-05" db="EMBL/GenBank/DDBJ databases">
        <authorList>
            <person name="Lee S.D."/>
        </authorList>
    </citation>
    <scope>NUCLEOTIDE SEQUENCE [LARGE SCALE GENOMIC DNA]</scope>
    <source>
        <strain evidence="2 3">C5-26</strain>
    </source>
</reference>
<organism evidence="2 3">
    <name type="scientific">Leekyejoonella antrihumi</name>
    <dbReference type="NCBI Taxonomy" id="1660198"/>
    <lineage>
        <taxon>Bacteria</taxon>
        <taxon>Bacillati</taxon>
        <taxon>Actinomycetota</taxon>
        <taxon>Actinomycetes</taxon>
        <taxon>Micrococcales</taxon>
        <taxon>Dermacoccaceae</taxon>
        <taxon>Leekyejoonella</taxon>
    </lineage>
</organism>
<dbReference type="PANTHER" id="PTHR38588:SF1">
    <property type="entry name" value="BLL0334 PROTEIN"/>
    <property type="match status" value="1"/>
</dbReference>
<dbReference type="InterPro" id="IPR010419">
    <property type="entry name" value="CO_DH_gsu"/>
</dbReference>
<accession>A0A563DXG6</accession>
<dbReference type="InterPro" id="IPR023393">
    <property type="entry name" value="START-like_dom_sf"/>
</dbReference>
<protein>
    <submittedName>
        <fullName evidence="2">Carbon monoxide dehydrogenase</fullName>
    </submittedName>
</protein>
<gene>
    <name evidence="2" type="ORF">FGL98_16270</name>
</gene>
<evidence type="ECO:0000256" key="1">
    <source>
        <dbReference type="SAM" id="MobiDB-lite"/>
    </source>
</evidence>
<name>A0A563DXG6_9MICO</name>
<keyword evidence="3" id="KW-1185">Reference proteome</keyword>
<dbReference type="AlphaFoldDB" id="A0A563DXG6"/>
<dbReference type="SUPFAM" id="SSF55961">
    <property type="entry name" value="Bet v1-like"/>
    <property type="match status" value="1"/>
</dbReference>
<dbReference type="Proteomes" id="UP000320244">
    <property type="component" value="Unassembled WGS sequence"/>
</dbReference>
<dbReference type="CDD" id="cd07823">
    <property type="entry name" value="SRPBCC_5"/>
    <property type="match status" value="1"/>
</dbReference>
<dbReference type="PANTHER" id="PTHR38588">
    <property type="entry name" value="BLL0334 PROTEIN"/>
    <property type="match status" value="1"/>
</dbReference>
<feature type="region of interest" description="Disordered" evidence="1">
    <location>
        <begin position="153"/>
        <end position="172"/>
    </location>
</feature>
<sequence length="211" mass="22578">MTMQFHNEFRVPASIETVWPVLLDLERVVRSVPGATVDSVTGDTFTGRVTVKLGPMRLTYRGEGLLKQEASDHRITVEAHGTEQRGGGSVSATITATLEQVAADLTGVRVCTDLDLTGRPAQFGRGIISGVAAKLIATFADNLALEIDREPDGAEMAGRDSSHSADPGRLHRLSRGSAPIMQRMLPSLGAIALVVVVVREIRGAQRGRRDA</sequence>
<dbReference type="Gene3D" id="3.30.530.20">
    <property type="match status" value="1"/>
</dbReference>
<feature type="compositionally biased region" description="Basic and acidic residues" evidence="1">
    <location>
        <begin position="153"/>
        <end position="169"/>
    </location>
</feature>
<proteinExistence type="predicted"/>
<reference evidence="2 3" key="2">
    <citation type="submission" date="2019-08" db="EMBL/GenBank/DDBJ databases">
        <title>Jejuicoccus antrihumi gen. nov., sp. nov., a new member of the family Dermacoccaceae isolated from a cave.</title>
        <authorList>
            <person name="Schumann P."/>
            <person name="Kim I.S."/>
        </authorList>
    </citation>
    <scope>NUCLEOTIDE SEQUENCE [LARGE SCALE GENOMIC DNA]</scope>
    <source>
        <strain evidence="2 3">C5-26</strain>
    </source>
</reference>
<dbReference type="OrthoDB" id="9808623at2"/>
<dbReference type="EMBL" id="VCQV01000025">
    <property type="protein sequence ID" value="TWP34671.1"/>
    <property type="molecule type" value="Genomic_DNA"/>
</dbReference>
<evidence type="ECO:0000313" key="3">
    <source>
        <dbReference type="Proteomes" id="UP000320244"/>
    </source>
</evidence>
<dbReference type="Pfam" id="PF06240">
    <property type="entry name" value="COXG"/>
    <property type="match status" value="1"/>
</dbReference>
<evidence type="ECO:0000313" key="2">
    <source>
        <dbReference type="EMBL" id="TWP34671.1"/>
    </source>
</evidence>
<comment type="caution">
    <text evidence="2">The sequence shown here is derived from an EMBL/GenBank/DDBJ whole genome shotgun (WGS) entry which is preliminary data.</text>
</comment>